<proteinExistence type="predicted"/>
<dbReference type="eggNOG" id="ENOG5033UW1">
    <property type="taxonomic scope" value="Bacteria"/>
</dbReference>
<protein>
    <recommendedName>
        <fullName evidence="3">Prevent-host-death family protein</fullName>
    </recommendedName>
</protein>
<keyword evidence="2" id="KW-1185">Reference proteome</keyword>
<evidence type="ECO:0000313" key="1">
    <source>
        <dbReference type="EMBL" id="ADU48587.1"/>
    </source>
</evidence>
<name>E6SCZ9_INTC7</name>
<reference evidence="1 2" key="1">
    <citation type="journal article" date="2010" name="Stand. Genomic Sci.">
        <title>Complete genome sequence of Intrasporangium calvum type strain (7 KIP).</title>
        <authorList>
            <person name="Del Rio T.G."/>
            <person name="Chertkov O."/>
            <person name="Yasawong M."/>
            <person name="Lucas S."/>
            <person name="Deshpande S."/>
            <person name="Cheng J.F."/>
            <person name="Detter C."/>
            <person name="Tapia R."/>
            <person name="Han C."/>
            <person name="Goodwin L."/>
            <person name="Pitluck S."/>
            <person name="Liolios K."/>
            <person name="Ivanova N."/>
            <person name="Mavromatis K."/>
            <person name="Pati A."/>
            <person name="Chen A."/>
            <person name="Palaniappan K."/>
            <person name="Land M."/>
            <person name="Hauser L."/>
            <person name="Chang Y.J."/>
            <person name="Jeffries C.D."/>
            <person name="Rohde M."/>
            <person name="Pukall R."/>
            <person name="Sikorski J."/>
            <person name="Goker M."/>
            <person name="Woyke T."/>
            <person name="Bristow J."/>
            <person name="Eisen J.A."/>
            <person name="Markowitz V."/>
            <person name="Hugenholtz P."/>
            <person name="Kyrpides N.C."/>
            <person name="Klenk H.P."/>
            <person name="Lapidus A."/>
        </authorList>
    </citation>
    <scope>NUCLEOTIDE SEQUENCE [LARGE SCALE GENOMIC DNA]</scope>
    <source>
        <strain evidence="2">ATCC 23552 / DSM 43043 / JCM 3097 / NBRC 12989 / 7 KIP</strain>
    </source>
</reference>
<dbReference type="HOGENOM" id="CLU_136814_1_0_11"/>
<dbReference type="AlphaFoldDB" id="E6SCZ9"/>
<dbReference type="KEGG" id="ica:Intca_2077"/>
<evidence type="ECO:0000313" key="2">
    <source>
        <dbReference type="Proteomes" id="UP000008914"/>
    </source>
</evidence>
<gene>
    <name evidence="1" type="ordered locus">Intca_2077</name>
</gene>
<organism evidence="1 2">
    <name type="scientific">Intrasporangium calvum (strain ATCC 23552 / DSM 43043 / JCM 3097 / NBRC 12989 / NCIMB 10167 / NRRL B-3866 / 7 KIP)</name>
    <dbReference type="NCBI Taxonomy" id="710696"/>
    <lineage>
        <taxon>Bacteria</taxon>
        <taxon>Bacillati</taxon>
        <taxon>Actinomycetota</taxon>
        <taxon>Actinomycetes</taxon>
        <taxon>Micrococcales</taxon>
        <taxon>Intrasporangiaceae</taxon>
        <taxon>Intrasporangium</taxon>
    </lineage>
</organism>
<sequence length="157" mass="17210">MSAALQVHTFQSSELSRQPAAVFAAAEDGPVLITRRDGEPLILTSEAQARRDQLGLELAAQLVAASLDPSNEPFTARLLGPFPWLMFLSEAEREAFAEEIVSVARACAAVRHFDRLLKVLEEWHRTAQAYAAGYTADMAVDWLEDDEAAADPRTDVV</sequence>
<dbReference type="EMBL" id="CP002343">
    <property type="protein sequence ID" value="ADU48587.1"/>
    <property type="molecule type" value="Genomic_DNA"/>
</dbReference>
<evidence type="ECO:0008006" key="3">
    <source>
        <dbReference type="Google" id="ProtNLM"/>
    </source>
</evidence>
<dbReference type="STRING" id="710696.Intca_2077"/>
<dbReference type="RefSeq" id="WP_013492902.1">
    <property type="nucleotide sequence ID" value="NC_014830.1"/>
</dbReference>
<accession>E6SCZ9</accession>
<dbReference type="Proteomes" id="UP000008914">
    <property type="component" value="Chromosome"/>
</dbReference>
<dbReference type="OrthoDB" id="3378334at2"/>